<evidence type="ECO:0008006" key="3">
    <source>
        <dbReference type="Google" id="ProtNLM"/>
    </source>
</evidence>
<keyword evidence="2" id="KW-1185">Reference proteome</keyword>
<evidence type="ECO:0000313" key="2">
    <source>
        <dbReference type="Proteomes" id="UP000593765"/>
    </source>
</evidence>
<name>A0A7M2WZI5_9BACT</name>
<sequence>MAQHDPILAALDAQVACYRRLAKLAEQQHELVQQGMTEELLQLLTMRQVELDQLAAHERTLRPAKSDWQVYLARLAAVDKARAESLMTETRLLLERITSADKNDVLVLQQRKLSLGRQIGQASAGRVVNRAYAANAYGSKTAKLNVQT</sequence>
<protein>
    <recommendedName>
        <fullName evidence="3">Flagellar protein FlgN</fullName>
    </recommendedName>
</protein>
<proteinExistence type="predicted"/>
<gene>
    <name evidence="1" type="ORF">IPV69_00560</name>
</gene>
<reference evidence="1 2" key="1">
    <citation type="submission" date="2020-10" db="EMBL/GenBank/DDBJ databases">
        <title>Wide distribution of Phycisphaera-like planctomycetes from WD2101 soil group in peatlands and genome analysis of the first cultivated representative.</title>
        <authorList>
            <person name="Dedysh S.N."/>
            <person name="Beletsky A.V."/>
            <person name="Ivanova A."/>
            <person name="Kulichevskaya I.S."/>
            <person name="Suzina N.E."/>
            <person name="Philippov D.A."/>
            <person name="Rakitin A.L."/>
            <person name="Mardanov A.V."/>
            <person name="Ravin N.V."/>
        </authorList>
    </citation>
    <scope>NUCLEOTIDE SEQUENCE [LARGE SCALE GENOMIC DNA]</scope>
    <source>
        <strain evidence="1 2">M1803</strain>
    </source>
</reference>
<dbReference type="KEGG" id="hbs:IPV69_00560"/>
<dbReference type="RefSeq" id="WP_206292961.1">
    <property type="nucleotide sequence ID" value="NZ_CP063458.1"/>
</dbReference>
<dbReference type="GO" id="GO:0044780">
    <property type="term" value="P:bacterial-type flagellum assembly"/>
    <property type="evidence" value="ECO:0007669"/>
    <property type="project" value="InterPro"/>
</dbReference>
<dbReference type="SUPFAM" id="SSF140566">
    <property type="entry name" value="FlgN-like"/>
    <property type="match status" value="1"/>
</dbReference>
<dbReference type="EMBL" id="CP063458">
    <property type="protein sequence ID" value="QOV89900.1"/>
    <property type="molecule type" value="Genomic_DNA"/>
</dbReference>
<accession>A0A7M2WZI5</accession>
<organism evidence="1 2">
    <name type="scientific">Humisphaera borealis</name>
    <dbReference type="NCBI Taxonomy" id="2807512"/>
    <lineage>
        <taxon>Bacteria</taxon>
        <taxon>Pseudomonadati</taxon>
        <taxon>Planctomycetota</taxon>
        <taxon>Phycisphaerae</taxon>
        <taxon>Tepidisphaerales</taxon>
        <taxon>Tepidisphaeraceae</taxon>
        <taxon>Humisphaera</taxon>
    </lineage>
</organism>
<dbReference type="AlphaFoldDB" id="A0A7M2WZI5"/>
<dbReference type="Proteomes" id="UP000593765">
    <property type="component" value="Chromosome"/>
</dbReference>
<evidence type="ECO:0000313" key="1">
    <source>
        <dbReference type="EMBL" id="QOV89900.1"/>
    </source>
</evidence>
<dbReference type="InterPro" id="IPR036679">
    <property type="entry name" value="FlgN-like_sf"/>
</dbReference>